<proteinExistence type="predicted"/>
<dbReference type="EMBL" id="JAACNH010000009">
    <property type="protein sequence ID" value="KAG8433100.1"/>
    <property type="molecule type" value="Genomic_DNA"/>
</dbReference>
<name>A0A8T2IPU1_9PIPI</name>
<organism evidence="1 2">
    <name type="scientific">Hymenochirus boettgeri</name>
    <name type="common">Congo dwarf clawed frog</name>
    <dbReference type="NCBI Taxonomy" id="247094"/>
    <lineage>
        <taxon>Eukaryota</taxon>
        <taxon>Metazoa</taxon>
        <taxon>Chordata</taxon>
        <taxon>Craniata</taxon>
        <taxon>Vertebrata</taxon>
        <taxon>Euteleostomi</taxon>
        <taxon>Amphibia</taxon>
        <taxon>Batrachia</taxon>
        <taxon>Anura</taxon>
        <taxon>Pipoidea</taxon>
        <taxon>Pipidae</taxon>
        <taxon>Pipinae</taxon>
        <taxon>Hymenochirus</taxon>
    </lineage>
</organism>
<evidence type="ECO:0000313" key="1">
    <source>
        <dbReference type="EMBL" id="KAG8433100.1"/>
    </source>
</evidence>
<comment type="caution">
    <text evidence="1">The sequence shown here is derived from an EMBL/GenBank/DDBJ whole genome shotgun (WGS) entry which is preliminary data.</text>
</comment>
<evidence type="ECO:0000313" key="2">
    <source>
        <dbReference type="Proteomes" id="UP000812440"/>
    </source>
</evidence>
<protein>
    <submittedName>
        <fullName evidence="1">Uncharacterized protein</fullName>
    </submittedName>
</protein>
<keyword evidence="2" id="KW-1185">Reference proteome</keyword>
<accession>A0A8T2IPU1</accession>
<dbReference type="Proteomes" id="UP000812440">
    <property type="component" value="Chromosome 9"/>
</dbReference>
<dbReference type="AlphaFoldDB" id="A0A8T2IPU1"/>
<gene>
    <name evidence="1" type="ORF">GDO86_017400</name>
</gene>
<sequence>MRCALTQLSNARNHDVLLRSSMTSPRPHKQISFKMQILSDVNRYELLICYILFGQGEGDVLANISTNLLLGNNVPYMIRHNSKCSRNTSKTFQPNYKVRRHYDARNISRLQTASWLYVSIH</sequence>
<reference evidence="1" key="1">
    <citation type="thesis" date="2020" institute="ProQuest LLC" country="789 East Eisenhower Parkway, Ann Arbor, MI, USA">
        <title>Comparative Genomics and Chromosome Evolution.</title>
        <authorList>
            <person name="Mudd A.B."/>
        </authorList>
    </citation>
    <scope>NUCLEOTIDE SEQUENCE</scope>
    <source>
        <strain evidence="1">Female2</strain>
        <tissue evidence="1">Blood</tissue>
    </source>
</reference>